<evidence type="ECO:0000256" key="2">
    <source>
        <dbReference type="SAM" id="Phobius"/>
    </source>
</evidence>
<evidence type="ECO:0000313" key="4">
    <source>
        <dbReference type="Proteomes" id="UP000826195"/>
    </source>
</evidence>
<dbReference type="EMBL" id="JAHXZJ010000001">
    <property type="protein sequence ID" value="KAH0566933.1"/>
    <property type="molecule type" value="Genomic_DNA"/>
</dbReference>
<dbReference type="InterPro" id="IPR009003">
    <property type="entry name" value="Peptidase_S1_PA"/>
</dbReference>
<comment type="caution">
    <text evidence="3">The sequence shown here is derived from an EMBL/GenBank/DDBJ whole genome shotgun (WGS) entry which is preliminary data.</text>
</comment>
<dbReference type="AlphaFoldDB" id="A0AAV7J5F3"/>
<reference evidence="3 4" key="1">
    <citation type="journal article" date="2021" name="J. Hered.">
        <title>A chromosome-level genome assembly of the parasitoid wasp, Cotesia glomerata (Hymenoptera: Braconidae).</title>
        <authorList>
            <person name="Pinto B.J."/>
            <person name="Weis J.J."/>
            <person name="Gamble T."/>
            <person name="Ode P.J."/>
            <person name="Paul R."/>
            <person name="Zaspel J.M."/>
        </authorList>
    </citation>
    <scope>NUCLEOTIDE SEQUENCE [LARGE SCALE GENOMIC DNA]</scope>
    <source>
        <strain evidence="3">CgM1</strain>
    </source>
</reference>
<dbReference type="Gene3D" id="2.40.10.10">
    <property type="entry name" value="Trypsin-like serine proteases"/>
    <property type="match status" value="1"/>
</dbReference>
<organism evidence="3 4">
    <name type="scientific">Cotesia glomerata</name>
    <name type="common">Lepidopteran parasitic wasp</name>
    <name type="synonym">Apanteles glomeratus</name>
    <dbReference type="NCBI Taxonomy" id="32391"/>
    <lineage>
        <taxon>Eukaryota</taxon>
        <taxon>Metazoa</taxon>
        <taxon>Ecdysozoa</taxon>
        <taxon>Arthropoda</taxon>
        <taxon>Hexapoda</taxon>
        <taxon>Insecta</taxon>
        <taxon>Pterygota</taxon>
        <taxon>Neoptera</taxon>
        <taxon>Endopterygota</taxon>
        <taxon>Hymenoptera</taxon>
        <taxon>Apocrita</taxon>
        <taxon>Ichneumonoidea</taxon>
        <taxon>Braconidae</taxon>
        <taxon>Microgastrinae</taxon>
        <taxon>Cotesia</taxon>
    </lineage>
</organism>
<sequence>MFILRENTREKVNPFCVPLAIVIMIMINGINVTITQTVDPIPHRELIGETPATEDTPTTEVVTDNATVENQTDKPIVINYWMMKMGDIKEDLLGIQAVVVKDEDAEAACSEGKMRSHNIRAPLAVVIAPLRTSVQVIRVAEYKIHPEHNTNPYSPDHMKHNIAILSLACRISTVNYNKIYLPTEPMTHICTEENCVLAVYTKTRHELVIHQIQAPQIPINYRKRRSINENKFINPNHTGLIDINSNVKKLVKRSSDGTSECAQTGAAVMVNRNQTAVVAISCDDRQKDGKWYYTDLFYNTNWISDVLNDWNKPHENKQSVPNRITGAPTANDNATNPRGCGNCIFNFYISVGCKEKGNCPKGSRVMTNGPTASHNVRQVTNREFIDNWSHANQDPNRWSKQAITNDNIQQTLQPPVAKCRDNSPECLNSVGNQDVFKPLSVFRNGDIPIIVRAQNQSIINRYGQYHPAYDGLRRFGNHPWIVRKVKKNQKQALFALRNSANKKYIKGEMGNGLRRRHVSSSGKTNEQVRNRKHAKS</sequence>
<gene>
    <name evidence="3" type="ORF">KQX54_005605</name>
</gene>
<keyword evidence="4" id="KW-1185">Reference proteome</keyword>
<keyword evidence="2" id="KW-1133">Transmembrane helix</keyword>
<protein>
    <submittedName>
        <fullName evidence="3">Uncharacterized protein</fullName>
    </submittedName>
</protein>
<proteinExistence type="predicted"/>
<evidence type="ECO:0000256" key="1">
    <source>
        <dbReference type="SAM" id="MobiDB-lite"/>
    </source>
</evidence>
<dbReference type="SUPFAM" id="SSF50494">
    <property type="entry name" value="Trypsin-like serine proteases"/>
    <property type="match status" value="1"/>
</dbReference>
<dbReference type="Proteomes" id="UP000826195">
    <property type="component" value="Unassembled WGS sequence"/>
</dbReference>
<feature type="transmembrane region" description="Helical" evidence="2">
    <location>
        <begin position="12"/>
        <end position="34"/>
    </location>
</feature>
<evidence type="ECO:0000313" key="3">
    <source>
        <dbReference type="EMBL" id="KAH0566933.1"/>
    </source>
</evidence>
<dbReference type="InterPro" id="IPR043504">
    <property type="entry name" value="Peptidase_S1_PA_chymotrypsin"/>
</dbReference>
<keyword evidence="2" id="KW-0472">Membrane</keyword>
<keyword evidence="2" id="KW-0812">Transmembrane</keyword>
<accession>A0AAV7J5F3</accession>
<feature type="region of interest" description="Disordered" evidence="1">
    <location>
        <begin position="509"/>
        <end position="536"/>
    </location>
</feature>
<name>A0AAV7J5F3_COTGL</name>